<dbReference type="PROSITE" id="PS50013">
    <property type="entry name" value="CHROMO_2"/>
    <property type="match status" value="1"/>
</dbReference>
<dbReference type="EMBL" id="MLAK01000270">
    <property type="protein sequence ID" value="OHT15132.1"/>
    <property type="molecule type" value="Genomic_DNA"/>
</dbReference>
<reference evidence="2" key="1">
    <citation type="submission" date="2016-10" db="EMBL/GenBank/DDBJ databases">
        <authorList>
            <person name="Benchimol M."/>
            <person name="Almeida L.G."/>
            <person name="Vasconcelos A.T."/>
            <person name="Perreira-Neves A."/>
            <person name="Rosa I.A."/>
            <person name="Tasca T."/>
            <person name="Bogo M.R."/>
            <person name="de Souza W."/>
        </authorList>
    </citation>
    <scope>NUCLEOTIDE SEQUENCE [LARGE SCALE GENOMIC DNA]</scope>
    <source>
        <strain evidence="2">K</strain>
    </source>
</reference>
<comment type="caution">
    <text evidence="2">The sequence shown here is derived from an EMBL/GenBank/DDBJ whole genome shotgun (WGS) entry which is preliminary data.</text>
</comment>
<evidence type="ECO:0000313" key="2">
    <source>
        <dbReference type="EMBL" id="OHT15132.1"/>
    </source>
</evidence>
<evidence type="ECO:0000313" key="3">
    <source>
        <dbReference type="Proteomes" id="UP000179807"/>
    </source>
</evidence>
<organism evidence="2 3">
    <name type="scientific">Tritrichomonas foetus</name>
    <dbReference type="NCBI Taxonomy" id="1144522"/>
    <lineage>
        <taxon>Eukaryota</taxon>
        <taxon>Metamonada</taxon>
        <taxon>Parabasalia</taxon>
        <taxon>Tritrichomonadida</taxon>
        <taxon>Tritrichomonadidae</taxon>
        <taxon>Tritrichomonas</taxon>
    </lineage>
</organism>
<dbReference type="Pfam" id="PF00385">
    <property type="entry name" value="Chromo"/>
    <property type="match status" value="1"/>
</dbReference>
<dbReference type="InterPro" id="IPR023780">
    <property type="entry name" value="Chromo_domain"/>
</dbReference>
<dbReference type="Proteomes" id="UP000179807">
    <property type="component" value="Unassembled WGS sequence"/>
</dbReference>
<accession>A0A1J4KZL6</accession>
<sequence>MTVETNEEVTPYHHPDEFEKVIGHKMPKGKGRYIKYLVKWKNYSVLDSTFELASRIPQSAIVDYWTNLQVQNYANWTPSLRRKKVNSIFALSSKTIEKLVNKALEEGDTTPLNKLNPSNCLINEVKKIHNFSAFWEKFKIGKGCILDYDEDEILNTKNIDSINFNGEEENEDEQIQSIIPNTNEPSILPHAEIPNNPDNSENEYEFTNAVDFLPNNDEKESIQKKNNEKMILIEKVNEIRENLFKYDVPPFPIPKEFPKVDFNLINNNNIQIPNQKQQPIILYGTKEENENALSIFTDSDTELSYYIPEAGQNFSIHSEICANIHPFRVSNSIKKIDRSTNPHIPSTSSSQLPSLSLDSQYQNHSMVTVTQAISSIEPNTDVDKLKKKSYTNFNICMGDHLNIVNPPLILYKEIPTTNITSPPFHAPVPPQNESRTNNKYNFELDDQKGDIIGKKVKNIRYHTMKTNIMKKCVMNLLESNEYVPSKANYSQESSYVEPKINYYANAQVSKF</sequence>
<dbReference type="GeneID" id="94849148"/>
<gene>
    <name evidence="2" type="ORF">TRFO_42703</name>
</gene>
<dbReference type="InterPro" id="IPR016197">
    <property type="entry name" value="Chromo-like_dom_sf"/>
</dbReference>
<dbReference type="RefSeq" id="XP_068368268.1">
    <property type="nucleotide sequence ID" value="XM_068514444.1"/>
</dbReference>
<evidence type="ECO:0000259" key="1">
    <source>
        <dbReference type="PROSITE" id="PS50013"/>
    </source>
</evidence>
<keyword evidence="3" id="KW-1185">Reference proteome</keyword>
<dbReference type="VEuPathDB" id="TrichDB:TRFO_42703"/>
<dbReference type="CDD" id="cd00024">
    <property type="entry name" value="CD_CSD"/>
    <property type="match status" value="1"/>
</dbReference>
<name>A0A1J4KZL6_9EUKA</name>
<protein>
    <recommendedName>
        <fullName evidence="1">Chromo domain-containing protein</fullName>
    </recommendedName>
</protein>
<dbReference type="SUPFAM" id="SSF54160">
    <property type="entry name" value="Chromo domain-like"/>
    <property type="match status" value="1"/>
</dbReference>
<dbReference type="AlphaFoldDB" id="A0A1J4KZL6"/>
<dbReference type="SMART" id="SM00298">
    <property type="entry name" value="CHROMO"/>
    <property type="match status" value="1"/>
</dbReference>
<dbReference type="Gene3D" id="2.40.50.40">
    <property type="match status" value="1"/>
</dbReference>
<proteinExistence type="predicted"/>
<feature type="domain" description="Chromo" evidence="1">
    <location>
        <begin position="16"/>
        <end position="51"/>
    </location>
</feature>
<dbReference type="InterPro" id="IPR000953">
    <property type="entry name" value="Chromo/chromo_shadow_dom"/>
</dbReference>